<proteinExistence type="predicted"/>
<dbReference type="PROSITE" id="PS51257">
    <property type="entry name" value="PROKAR_LIPOPROTEIN"/>
    <property type="match status" value="1"/>
</dbReference>
<sequence>MDSEDKMKNISVLLISMLFLTACGGGSGDSHSNDKEQLASQDLYRMTGDPLFNLELSRYRIDQKNNLSVAYLRQGMSGLDAVKNYVTQEGISTFMPQKLDKETYLIGENAHFDGETLAYTVSNYSPEKPFLNSTGKPLLISNQFKKIDVSGLPLVEDKNNVVRQLYSSATGQILAALLGLYYDASDRFPKGSVCWQKQSVKNSQDYIEFYPDTTIQHVSEDSVIQTIAHWNYVDWTKFKQGEGQPNLANVQLSIEGKNYWGFYHEQNESFKDTPNEFACDYLNEVAFKAVSRSIEKLLNKPNEEK</sequence>
<evidence type="ECO:0000313" key="1">
    <source>
        <dbReference type="EMBL" id="OTG67183.1"/>
    </source>
</evidence>
<dbReference type="STRING" id="1977882.B9T28_00650"/>
<name>A0A1Y3CMT0_9GAMM</name>
<dbReference type="EMBL" id="NEGB01000001">
    <property type="protein sequence ID" value="OTG67183.1"/>
    <property type="molecule type" value="Genomic_DNA"/>
</dbReference>
<organism evidence="1 2">
    <name type="scientific">Acinetobacter silvestris</name>
    <dbReference type="NCBI Taxonomy" id="1977882"/>
    <lineage>
        <taxon>Bacteria</taxon>
        <taxon>Pseudomonadati</taxon>
        <taxon>Pseudomonadota</taxon>
        <taxon>Gammaproteobacteria</taxon>
        <taxon>Moraxellales</taxon>
        <taxon>Moraxellaceae</taxon>
        <taxon>Acinetobacter</taxon>
    </lineage>
</organism>
<comment type="caution">
    <text evidence="1">The sequence shown here is derived from an EMBL/GenBank/DDBJ whole genome shotgun (WGS) entry which is preliminary data.</text>
</comment>
<gene>
    <name evidence="1" type="ORF">B9T28_00650</name>
</gene>
<dbReference type="Proteomes" id="UP000242765">
    <property type="component" value="Unassembled WGS sequence"/>
</dbReference>
<reference evidence="1 2" key="1">
    <citation type="submission" date="2017-04" db="EMBL/GenBank/DDBJ databases">
        <title>High diversity of culturable Acinetobacter species in natural soil and water ecosystems.</title>
        <authorList>
            <person name="Nemec A."/>
            <person name="Radolfova-Krizova L."/>
        </authorList>
    </citation>
    <scope>NUCLEOTIDE SEQUENCE [LARGE SCALE GENOMIC DNA]</scope>
    <source>
        <strain evidence="1 2">ANC 4999</strain>
    </source>
</reference>
<evidence type="ECO:0000313" key="2">
    <source>
        <dbReference type="Proteomes" id="UP000242765"/>
    </source>
</evidence>
<dbReference type="AlphaFoldDB" id="A0A1Y3CMT0"/>
<keyword evidence="2" id="KW-1185">Reference proteome</keyword>
<protein>
    <recommendedName>
        <fullName evidence="3">Lipoprotein</fullName>
    </recommendedName>
</protein>
<accession>A0A1Y3CMT0</accession>
<evidence type="ECO:0008006" key="3">
    <source>
        <dbReference type="Google" id="ProtNLM"/>
    </source>
</evidence>